<protein>
    <submittedName>
        <fullName evidence="2">Uncharacterized protein</fullName>
    </submittedName>
</protein>
<comment type="caution">
    <text evidence="2">The sequence shown here is derived from an EMBL/GenBank/DDBJ whole genome shotgun (WGS) entry which is preliminary data.</text>
</comment>
<name>A0ABT3AAR1_9ALTE</name>
<feature type="region of interest" description="Disordered" evidence="1">
    <location>
        <begin position="1"/>
        <end position="24"/>
    </location>
</feature>
<proteinExistence type="predicted"/>
<evidence type="ECO:0000313" key="3">
    <source>
        <dbReference type="Proteomes" id="UP001652504"/>
    </source>
</evidence>
<evidence type="ECO:0000256" key="1">
    <source>
        <dbReference type="SAM" id="MobiDB-lite"/>
    </source>
</evidence>
<reference evidence="2 3" key="1">
    <citation type="submission" date="2022-10" db="EMBL/GenBank/DDBJ databases">
        <title>Aestuariibacter sp. AA17 isolated from Montipora capitata coral fragment.</title>
        <authorList>
            <person name="Emsley S.A."/>
            <person name="Pfannmuller K.M."/>
            <person name="Loughran R.M."/>
            <person name="Shlafstein M."/>
            <person name="Papke E."/>
            <person name="Saw J.H."/>
            <person name="Ushijima B."/>
            <person name="Videau P."/>
        </authorList>
    </citation>
    <scope>NUCLEOTIDE SEQUENCE [LARGE SCALE GENOMIC DNA]</scope>
    <source>
        <strain evidence="2 3">AA17</strain>
    </source>
</reference>
<evidence type="ECO:0000313" key="2">
    <source>
        <dbReference type="EMBL" id="MCV2885758.1"/>
    </source>
</evidence>
<dbReference type="Proteomes" id="UP001652504">
    <property type="component" value="Unassembled WGS sequence"/>
</dbReference>
<sequence length="52" mass="6067">MNVETKASHSPGCQSQINDDYETGGIDKIEHDRLVKEARDRLYQILREIQKH</sequence>
<dbReference type="EMBL" id="JAOWKX010000007">
    <property type="protein sequence ID" value="MCV2885758.1"/>
    <property type="molecule type" value="Genomic_DNA"/>
</dbReference>
<organism evidence="2 3">
    <name type="scientific">Fluctibacter corallii</name>
    <dbReference type="NCBI Taxonomy" id="2984329"/>
    <lineage>
        <taxon>Bacteria</taxon>
        <taxon>Pseudomonadati</taxon>
        <taxon>Pseudomonadota</taxon>
        <taxon>Gammaproteobacteria</taxon>
        <taxon>Alteromonadales</taxon>
        <taxon>Alteromonadaceae</taxon>
        <taxon>Fluctibacter</taxon>
    </lineage>
</organism>
<dbReference type="RefSeq" id="WP_263713044.1">
    <property type="nucleotide sequence ID" value="NZ_JAOWKX010000007.1"/>
</dbReference>
<accession>A0ABT3AAR1</accession>
<keyword evidence="3" id="KW-1185">Reference proteome</keyword>
<gene>
    <name evidence="2" type="ORF">OE749_13755</name>
</gene>